<accession>A0A3E0W0S9</accession>
<dbReference type="EMBL" id="NBXB01000019">
    <property type="protein sequence ID" value="RFA15590.1"/>
    <property type="molecule type" value="Genomic_DNA"/>
</dbReference>
<feature type="region of interest" description="Disordered" evidence="1">
    <location>
        <begin position="39"/>
        <end position="70"/>
    </location>
</feature>
<dbReference type="OrthoDB" id="5122372at2"/>
<dbReference type="AlphaFoldDB" id="A0A3E0W0S9"/>
<evidence type="ECO:0000256" key="1">
    <source>
        <dbReference type="SAM" id="MobiDB-lite"/>
    </source>
</evidence>
<protein>
    <submittedName>
        <fullName evidence="2">Uncharacterized protein</fullName>
    </submittedName>
</protein>
<gene>
    <name evidence="2" type="ORF">B7R22_06470</name>
</gene>
<name>A0A3E0W0S9_9MICO</name>
<evidence type="ECO:0000313" key="3">
    <source>
        <dbReference type="Proteomes" id="UP000256541"/>
    </source>
</evidence>
<dbReference type="RefSeq" id="WP_116410962.1">
    <property type="nucleotide sequence ID" value="NZ_NBXB01000019.1"/>
</dbReference>
<sequence length="70" mass="7809">MPDRPLPIPDQLLRALWRVVELSVFMVLIVKDRRVPTWNNPAVTTGQTVPNHSVRASTTPALLPQPTQAT</sequence>
<comment type="caution">
    <text evidence="2">The sequence shown here is derived from an EMBL/GenBank/DDBJ whole genome shotgun (WGS) entry which is preliminary data.</text>
</comment>
<reference evidence="2 3" key="1">
    <citation type="submission" date="2017-04" db="EMBL/GenBank/DDBJ databases">
        <title>Comparative genome analysis of Subtercola boreus.</title>
        <authorList>
            <person name="Cho Y.-J."/>
            <person name="Cho A."/>
            <person name="Kim O.-S."/>
            <person name="Lee J.-I."/>
        </authorList>
    </citation>
    <scope>NUCLEOTIDE SEQUENCE [LARGE SCALE GENOMIC DNA]</scope>
    <source>
        <strain evidence="2 3">P27479</strain>
    </source>
</reference>
<proteinExistence type="predicted"/>
<organism evidence="2 3">
    <name type="scientific">Subtercola boreus</name>
    <dbReference type="NCBI Taxonomy" id="120213"/>
    <lineage>
        <taxon>Bacteria</taxon>
        <taxon>Bacillati</taxon>
        <taxon>Actinomycetota</taxon>
        <taxon>Actinomycetes</taxon>
        <taxon>Micrococcales</taxon>
        <taxon>Microbacteriaceae</taxon>
        <taxon>Subtercola</taxon>
    </lineage>
</organism>
<evidence type="ECO:0000313" key="2">
    <source>
        <dbReference type="EMBL" id="RFA15590.1"/>
    </source>
</evidence>
<dbReference type="Proteomes" id="UP000256541">
    <property type="component" value="Unassembled WGS sequence"/>
</dbReference>